<gene>
    <name evidence="4" type="ORF">DQQ01_11075</name>
</gene>
<accession>A0A2Z4UC47</accession>
<dbReference type="EMBL" id="CP030280">
    <property type="protein sequence ID" value="AWY98602.1"/>
    <property type="molecule type" value="Genomic_DNA"/>
</dbReference>
<organism evidence="4 5">
    <name type="scientific">Blautia argi</name>
    <dbReference type="NCBI Taxonomy" id="1912897"/>
    <lineage>
        <taxon>Bacteria</taxon>
        <taxon>Bacillati</taxon>
        <taxon>Bacillota</taxon>
        <taxon>Clostridia</taxon>
        <taxon>Lachnospirales</taxon>
        <taxon>Lachnospiraceae</taxon>
        <taxon>Blautia</taxon>
    </lineage>
</organism>
<keyword evidence="2" id="KW-0472">Membrane</keyword>
<dbReference type="AlphaFoldDB" id="A0A2Z4UC47"/>
<feature type="domain" description="C-type lectin" evidence="3">
    <location>
        <begin position="302"/>
        <end position="426"/>
    </location>
</feature>
<dbReference type="InterPro" id="IPR016186">
    <property type="entry name" value="C-type_lectin-like/link_sf"/>
</dbReference>
<feature type="compositionally biased region" description="Basic and acidic residues" evidence="1">
    <location>
        <begin position="62"/>
        <end position="84"/>
    </location>
</feature>
<evidence type="ECO:0000313" key="4">
    <source>
        <dbReference type="EMBL" id="AWY98602.1"/>
    </source>
</evidence>
<reference evidence="5" key="1">
    <citation type="submission" date="2018-06" db="EMBL/GenBank/DDBJ databases">
        <title>Description of Blautia argi sp. nov., a new anaerobic isolated from dog feces.</title>
        <authorList>
            <person name="Chang Y.-H."/>
            <person name="Paek J."/>
            <person name="Shin Y."/>
        </authorList>
    </citation>
    <scope>NUCLEOTIDE SEQUENCE [LARGE SCALE GENOMIC DNA]</scope>
    <source>
        <strain evidence="5">KCTC 15426</strain>
    </source>
</reference>
<name>A0A2Z4UC47_9FIRM</name>
<keyword evidence="2" id="KW-1133">Transmembrane helix</keyword>
<dbReference type="InterPro" id="IPR001304">
    <property type="entry name" value="C-type_lectin-like"/>
</dbReference>
<dbReference type="SUPFAM" id="SSF56436">
    <property type="entry name" value="C-type lectin-like"/>
    <property type="match status" value="1"/>
</dbReference>
<evidence type="ECO:0000256" key="2">
    <source>
        <dbReference type="SAM" id="Phobius"/>
    </source>
</evidence>
<feature type="transmembrane region" description="Helical" evidence="2">
    <location>
        <begin position="138"/>
        <end position="157"/>
    </location>
</feature>
<feature type="region of interest" description="Disordered" evidence="1">
    <location>
        <begin position="32"/>
        <end position="84"/>
    </location>
</feature>
<dbReference type="KEGG" id="blau:DQQ01_11075"/>
<sequence>MKCPLCGKEYEGIKICPSCNLPLIDTETKQAVSLQPEKKHKKKNRMKENSDKTVQPVLDPTRMFEEYGKESKAEETETKIEAEKPEEGQIPVVQIEAEKEQEKEDVYGNSFGDINRNFQEPAKENSSSNKVTISFNPFLVAGGAVLLLLLVALIFIVKSCGKNDSDSVEPQSDVYVESYPEPEEPIGQTEEKTEEVVDMSEVDLDAYNASYVQIEGCLLEEEGSSKFTFETPLNIYLEDRDTGKAVVVRNIDGVKVEDTHIFEGGDYTNRKMLLECRIWRENGEVQLYPETIIQIEPMKDDVGIHEYGFVIEDCTWEEARQKSMDAGGYLVRINSEEEYEHIKNLLNAGGYTDIHFYLGGKRTASDTTYYWVNQENQFIESGLNTSDSWAQLYWYNGEPSFVDVGSEATGTIEEDVMNLFCVSGSWYLNDSSANLAGMYPDLLSGKVGYIVEYE</sequence>
<dbReference type="Gene3D" id="3.10.100.10">
    <property type="entry name" value="Mannose-Binding Protein A, subunit A"/>
    <property type="match status" value="1"/>
</dbReference>
<dbReference type="Proteomes" id="UP000250003">
    <property type="component" value="Chromosome"/>
</dbReference>
<keyword evidence="5" id="KW-1185">Reference proteome</keyword>
<evidence type="ECO:0000259" key="3">
    <source>
        <dbReference type="PROSITE" id="PS50041"/>
    </source>
</evidence>
<evidence type="ECO:0000313" key="5">
    <source>
        <dbReference type="Proteomes" id="UP000250003"/>
    </source>
</evidence>
<dbReference type="PROSITE" id="PS50041">
    <property type="entry name" value="C_TYPE_LECTIN_2"/>
    <property type="match status" value="1"/>
</dbReference>
<proteinExistence type="predicted"/>
<dbReference type="InterPro" id="IPR016187">
    <property type="entry name" value="CTDL_fold"/>
</dbReference>
<keyword evidence="2" id="KW-0812">Transmembrane</keyword>
<protein>
    <recommendedName>
        <fullName evidence="3">C-type lectin domain-containing protein</fullName>
    </recommendedName>
</protein>
<dbReference type="OrthoDB" id="1958001at2"/>
<evidence type="ECO:0000256" key="1">
    <source>
        <dbReference type="SAM" id="MobiDB-lite"/>
    </source>
</evidence>